<sequence>MSRLVDYDLKQNSSGQYWLTFEVTSGTAVAYSKDGDENIVTLSQGKGEIRYSKQYFPNGQNQVIVAFQQVEQSGRMGPRKPKVIIDG</sequence>
<evidence type="ECO:0000313" key="2">
    <source>
        <dbReference type="Proteomes" id="UP001596978"/>
    </source>
</evidence>
<dbReference type="EMBL" id="JBHTJH010000004">
    <property type="protein sequence ID" value="MFD0861948.1"/>
    <property type="molecule type" value="Genomic_DNA"/>
</dbReference>
<gene>
    <name evidence="1" type="ORF">ACFQ1M_06995</name>
</gene>
<evidence type="ECO:0000313" key="1">
    <source>
        <dbReference type="EMBL" id="MFD0861948.1"/>
    </source>
</evidence>
<name>A0ABW3CZ98_9FLAO</name>
<comment type="caution">
    <text evidence="1">The sequence shown here is derived from an EMBL/GenBank/DDBJ whole genome shotgun (WGS) entry which is preliminary data.</text>
</comment>
<accession>A0ABW3CZ98</accession>
<dbReference type="RefSeq" id="WP_386405935.1">
    <property type="nucleotide sequence ID" value="NZ_JBHTJH010000004.1"/>
</dbReference>
<organism evidence="1 2">
    <name type="scientific">Sungkyunkwania multivorans</name>
    <dbReference type="NCBI Taxonomy" id="1173618"/>
    <lineage>
        <taxon>Bacteria</taxon>
        <taxon>Pseudomonadati</taxon>
        <taxon>Bacteroidota</taxon>
        <taxon>Flavobacteriia</taxon>
        <taxon>Flavobacteriales</taxon>
        <taxon>Flavobacteriaceae</taxon>
        <taxon>Sungkyunkwania</taxon>
    </lineage>
</organism>
<dbReference type="Proteomes" id="UP001596978">
    <property type="component" value="Unassembled WGS sequence"/>
</dbReference>
<proteinExistence type="predicted"/>
<keyword evidence="2" id="KW-1185">Reference proteome</keyword>
<reference evidence="2" key="1">
    <citation type="journal article" date="2019" name="Int. J. Syst. Evol. Microbiol.">
        <title>The Global Catalogue of Microorganisms (GCM) 10K type strain sequencing project: providing services to taxonomists for standard genome sequencing and annotation.</title>
        <authorList>
            <consortium name="The Broad Institute Genomics Platform"/>
            <consortium name="The Broad Institute Genome Sequencing Center for Infectious Disease"/>
            <person name="Wu L."/>
            <person name="Ma J."/>
        </authorList>
    </citation>
    <scope>NUCLEOTIDE SEQUENCE [LARGE SCALE GENOMIC DNA]</scope>
    <source>
        <strain evidence="2">CCUG 62952</strain>
    </source>
</reference>
<protein>
    <submittedName>
        <fullName evidence="1">Uncharacterized protein</fullName>
    </submittedName>
</protein>